<evidence type="ECO:0000256" key="1">
    <source>
        <dbReference type="SAM" id="MobiDB-lite"/>
    </source>
</evidence>
<dbReference type="EMBL" id="BFAD01000006">
    <property type="protein sequence ID" value="GBE84254.1"/>
    <property type="molecule type" value="Genomic_DNA"/>
</dbReference>
<evidence type="ECO:0000313" key="3">
    <source>
        <dbReference type="Proteomes" id="UP000287166"/>
    </source>
</evidence>
<proteinExistence type="predicted"/>
<feature type="region of interest" description="Disordered" evidence="1">
    <location>
        <begin position="322"/>
        <end position="405"/>
    </location>
</feature>
<feature type="compositionally biased region" description="Low complexity" evidence="1">
    <location>
        <begin position="526"/>
        <end position="567"/>
    </location>
</feature>
<dbReference type="AlphaFoldDB" id="A0A401GRA8"/>
<feature type="region of interest" description="Disordered" evidence="1">
    <location>
        <begin position="653"/>
        <end position="723"/>
    </location>
</feature>
<keyword evidence="3" id="KW-1185">Reference proteome</keyword>
<comment type="caution">
    <text evidence="2">The sequence shown here is derived from an EMBL/GenBank/DDBJ whole genome shotgun (WGS) entry which is preliminary data.</text>
</comment>
<dbReference type="InParanoid" id="A0A401GRA8"/>
<dbReference type="GeneID" id="38781171"/>
<dbReference type="Proteomes" id="UP000287166">
    <property type="component" value="Unassembled WGS sequence"/>
</dbReference>
<sequence>MAPPTWANTAESEWLQEQLPHFLDHQKCKKLQTFYRTLYTEWDTQFQEHARLFLDVDLMVQLTPEQDAELTQVIAKWQKQLYNWYNNRKPKGRSADKTAASILKNFIPKGAVPVKHLPQVVKAYSHKYYKEKIKKDVDLEIKEKNLKKGEALPVIRRLTQAAYDAEMPEVKAETIADVEQKKAEREAEEAQTEEVHSQDEYSPTEYQKMLDCMPAAFDQFLGAMSKSTSWRFSVFGGGPSPEDGGNLRLMFHSGDGPNVLKFSDTIPNFKTQFMESFGQFLAMSYSLADCQRRTLPSSLTPGSSEPPPEVTALNLEDLCSRMEDSPDAEDPIIRGQASSSPSPSPDQGTPASDAASADVSDAHMPVTAAGPPPSSEDGCPPTTVNYAPQSSSATPPSIHTRASPVPASFQNHLPASANAALSWAPNLAAWQFDVPAPAFDLDADLQPISLDDVMLGIELDRMVPVSPVTGMLNFQPLMHINVPSGPGGSQLDVGDPGVSSSNTDPSCSPVFALCSPSNPQLVPEAPSSSLVQSTPSSTSPSLAASSPGAGSLPSLSPHGSSLTSPSLAEPTTCLLSLAADLPSFSVESAPTPSTVLPVRTTAASSPSACINVVSSPADEDAAPVPACKHRPATRKHLNPVLPALMEAANAEMESGTLSSKSGCPARTRVAPKQADANWSRSGKQQPIIASGWENRESEPATLRRGKWGADGQQSGPATKRKRY</sequence>
<feature type="region of interest" description="Disordered" evidence="1">
    <location>
        <begin position="485"/>
        <end position="504"/>
    </location>
</feature>
<feature type="region of interest" description="Disordered" evidence="1">
    <location>
        <begin position="522"/>
        <end position="567"/>
    </location>
</feature>
<name>A0A401GRA8_9APHY</name>
<feature type="compositionally biased region" description="Polar residues" evidence="1">
    <location>
        <begin position="382"/>
        <end position="397"/>
    </location>
</feature>
<gene>
    <name evidence="2" type="ORF">SCP_0602320</name>
</gene>
<dbReference type="RefSeq" id="XP_027615167.1">
    <property type="nucleotide sequence ID" value="XM_027759366.1"/>
</dbReference>
<evidence type="ECO:0000313" key="2">
    <source>
        <dbReference type="EMBL" id="GBE84254.1"/>
    </source>
</evidence>
<organism evidence="2 3">
    <name type="scientific">Sparassis crispa</name>
    <dbReference type="NCBI Taxonomy" id="139825"/>
    <lineage>
        <taxon>Eukaryota</taxon>
        <taxon>Fungi</taxon>
        <taxon>Dikarya</taxon>
        <taxon>Basidiomycota</taxon>
        <taxon>Agaricomycotina</taxon>
        <taxon>Agaricomycetes</taxon>
        <taxon>Polyporales</taxon>
        <taxon>Sparassidaceae</taxon>
        <taxon>Sparassis</taxon>
    </lineage>
</organism>
<reference evidence="2 3" key="1">
    <citation type="journal article" date="2018" name="Sci. Rep.">
        <title>Genome sequence of the cauliflower mushroom Sparassis crispa (Hanabiratake) and its association with beneficial usage.</title>
        <authorList>
            <person name="Kiyama R."/>
            <person name="Furutani Y."/>
            <person name="Kawaguchi K."/>
            <person name="Nakanishi T."/>
        </authorList>
    </citation>
    <scope>NUCLEOTIDE SEQUENCE [LARGE SCALE GENOMIC DNA]</scope>
</reference>
<feature type="region of interest" description="Disordered" evidence="1">
    <location>
        <begin position="178"/>
        <end position="201"/>
    </location>
</feature>
<accession>A0A401GRA8</accession>
<dbReference type="STRING" id="139825.A0A401GRA8"/>
<dbReference type="OrthoDB" id="2678860at2759"/>
<protein>
    <submittedName>
        <fullName evidence="2">Uncharacterized protein</fullName>
    </submittedName>
</protein>